<dbReference type="EMBL" id="KN837206">
    <property type="protein sequence ID" value="KIJ33939.1"/>
    <property type="molecule type" value="Genomic_DNA"/>
</dbReference>
<proteinExistence type="predicted"/>
<evidence type="ECO:0000313" key="2">
    <source>
        <dbReference type="Proteomes" id="UP000054279"/>
    </source>
</evidence>
<reference evidence="1 2" key="1">
    <citation type="submission" date="2014-06" db="EMBL/GenBank/DDBJ databases">
        <title>Evolutionary Origins and Diversification of the Mycorrhizal Mutualists.</title>
        <authorList>
            <consortium name="DOE Joint Genome Institute"/>
            <consortium name="Mycorrhizal Genomics Consortium"/>
            <person name="Kohler A."/>
            <person name="Kuo A."/>
            <person name="Nagy L.G."/>
            <person name="Floudas D."/>
            <person name="Copeland A."/>
            <person name="Barry K.W."/>
            <person name="Cichocki N."/>
            <person name="Veneault-Fourrey C."/>
            <person name="LaButti K."/>
            <person name="Lindquist E.A."/>
            <person name="Lipzen A."/>
            <person name="Lundell T."/>
            <person name="Morin E."/>
            <person name="Murat C."/>
            <person name="Riley R."/>
            <person name="Ohm R."/>
            <person name="Sun H."/>
            <person name="Tunlid A."/>
            <person name="Henrissat B."/>
            <person name="Grigoriev I.V."/>
            <person name="Hibbett D.S."/>
            <person name="Martin F."/>
        </authorList>
    </citation>
    <scope>NUCLEOTIDE SEQUENCE [LARGE SCALE GENOMIC DNA]</scope>
    <source>
        <strain evidence="1 2">SS14</strain>
    </source>
</reference>
<sequence>SLTNCFAHLFRVKDRAQLALSNPIISASIRHIELRSWVLPWSRGLALIERATTSTSTQAVLNRELVSLWLSALQAIFALINSLPRLRTISFHERYQVSTYMSTGFLGVRVYPWYPGFCEPGRNRSPHPLFQSKFVKFQHRSPLINEDPIPFLQAVTGDRDMTKRSQKFNIPALIKALPLQVLAVKFYSDDLTTLPREVWPRLSEADQIWIYLASYPEDPSRENAQGQLLTDLLSEISTTRFRDFTVTGNVPIPEAIGVGRMLSLKSYSGAARSLSRLSLNQPLTSIRFLDDAWLPVAESIRTLPPNFFSNITFLDVSKIRDISKEDYCTLAELSPLVKELYVSARWADGCLIFEYYNVLEDLSQVLAWFNRLEMLHVCGCHHPSHIKISVETLPEGPLSAIVFHGVMAYERISGKWIMTLDPIQTENQEEAEYGVEEVAQAKRIIRGQQPLRKMLRSWNQGPMQSFIQKMSGYLIRRPGKGEEE</sequence>
<organism evidence="1 2">
    <name type="scientific">Sphaerobolus stellatus (strain SS14)</name>
    <dbReference type="NCBI Taxonomy" id="990650"/>
    <lineage>
        <taxon>Eukaryota</taxon>
        <taxon>Fungi</taxon>
        <taxon>Dikarya</taxon>
        <taxon>Basidiomycota</taxon>
        <taxon>Agaricomycotina</taxon>
        <taxon>Agaricomycetes</taxon>
        <taxon>Phallomycetidae</taxon>
        <taxon>Geastrales</taxon>
        <taxon>Sphaerobolaceae</taxon>
        <taxon>Sphaerobolus</taxon>
    </lineage>
</organism>
<evidence type="ECO:0000313" key="1">
    <source>
        <dbReference type="EMBL" id="KIJ33939.1"/>
    </source>
</evidence>
<gene>
    <name evidence="1" type="ORF">M422DRAFT_35327</name>
</gene>
<protein>
    <submittedName>
        <fullName evidence="1">Unplaced genomic scaffold SPHSTscaffold_131, whole genome shotgun sequence</fullName>
    </submittedName>
</protein>
<keyword evidence="2" id="KW-1185">Reference proteome</keyword>
<dbReference type="HOGENOM" id="CLU_564503_0_0_1"/>
<accession>A0A0C9UGR0</accession>
<dbReference type="Proteomes" id="UP000054279">
    <property type="component" value="Unassembled WGS sequence"/>
</dbReference>
<dbReference type="AlphaFoldDB" id="A0A0C9UGR0"/>
<feature type="non-terminal residue" evidence="1">
    <location>
        <position position="1"/>
    </location>
</feature>
<name>A0A0C9UGR0_SPHS4</name>